<comment type="caution">
    <text evidence="4">The sequence shown here is derived from an EMBL/GenBank/DDBJ whole genome shotgun (WGS) entry which is preliminary data.</text>
</comment>
<proteinExistence type="predicted"/>
<keyword evidence="5" id="KW-1185">Reference proteome</keyword>
<reference evidence="4" key="2">
    <citation type="journal article" date="2023" name="BMC Genomics">
        <title>Pest status, molecular evolution, and epigenetic factors derived from the genome assembly of Frankliniella fusca, a thysanopteran phytovirus vector.</title>
        <authorList>
            <person name="Catto M.A."/>
            <person name="Labadie P.E."/>
            <person name="Jacobson A.L."/>
            <person name="Kennedy G.G."/>
            <person name="Srinivasan R."/>
            <person name="Hunt B.G."/>
        </authorList>
    </citation>
    <scope>NUCLEOTIDE SEQUENCE</scope>
    <source>
        <strain evidence="4">PL_HMW_Pooled</strain>
    </source>
</reference>
<dbReference type="GO" id="GO:0005634">
    <property type="term" value="C:nucleus"/>
    <property type="evidence" value="ECO:0007669"/>
    <property type="project" value="UniProtKB-ARBA"/>
</dbReference>
<dbReference type="AlphaFoldDB" id="A0AAE1LE70"/>
<feature type="compositionally biased region" description="Polar residues" evidence="2">
    <location>
        <begin position="19"/>
        <end position="30"/>
    </location>
</feature>
<evidence type="ECO:0000313" key="5">
    <source>
        <dbReference type="Proteomes" id="UP001219518"/>
    </source>
</evidence>
<protein>
    <submittedName>
        <fullName evidence="4">CREB/ATF bZIP transcription factor</fullName>
    </submittedName>
</protein>
<feature type="region of interest" description="Disordered" evidence="2">
    <location>
        <begin position="1"/>
        <end position="90"/>
    </location>
</feature>
<organism evidence="4 5">
    <name type="scientific">Frankliniella fusca</name>
    <dbReference type="NCBI Taxonomy" id="407009"/>
    <lineage>
        <taxon>Eukaryota</taxon>
        <taxon>Metazoa</taxon>
        <taxon>Ecdysozoa</taxon>
        <taxon>Arthropoda</taxon>
        <taxon>Hexapoda</taxon>
        <taxon>Insecta</taxon>
        <taxon>Pterygota</taxon>
        <taxon>Neoptera</taxon>
        <taxon>Paraneoptera</taxon>
        <taxon>Thysanoptera</taxon>
        <taxon>Terebrantia</taxon>
        <taxon>Thripoidea</taxon>
        <taxon>Thripidae</taxon>
        <taxon>Frankliniella</taxon>
    </lineage>
</organism>
<gene>
    <name evidence="4" type="ORF">KUF71_005560</name>
</gene>
<feature type="coiled-coil region" evidence="1">
    <location>
        <begin position="103"/>
        <end position="130"/>
    </location>
</feature>
<dbReference type="PROSITE" id="PS50217">
    <property type="entry name" value="BZIP"/>
    <property type="match status" value="1"/>
</dbReference>
<dbReference type="InterPro" id="IPR046347">
    <property type="entry name" value="bZIP_sf"/>
</dbReference>
<dbReference type="SUPFAM" id="SSF57959">
    <property type="entry name" value="Leucine zipper domain"/>
    <property type="match status" value="1"/>
</dbReference>
<name>A0AAE1LE70_9NEOP</name>
<feature type="domain" description="BZIP" evidence="3">
    <location>
        <begin position="85"/>
        <end position="148"/>
    </location>
</feature>
<reference evidence="4" key="1">
    <citation type="submission" date="2021-07" db="EMBL/GenBank/DDBJ databases">
        <authorList>
            <person name="Catto M.A."/>
            <person name="Jacobson A."/>
            <person name="Kennedy G."/>
            <person name="Labadie P."/>
            <person name="Hunt B.G."/>
            <person name="Srinivasan R."/>
        </authorList>
    </citation>
    <scope>NUCLEOTIDE SEQUENCE</scope>
    <source>
        <strain evidence="4">PL_HMW_Pooled</strain>
        <tissue evidence="4">Head</tissue>
    </source>
</reference>
<evidence type="ECO:0000313" key="4">
    <source>
        <dbReference type="EMBL" id="KAK3914872.1"/>
    </source>
</evidence>
<keyword evidence="1" id="KW-0175">Coiled coil</keyword>
<evidence type="ECO:0000256" key="2">
    <source>
        <dbReference type="SAM" id="MobiDB-lite"/>
    </source>
</evidence>
<dbReference type="EMBL" id="JAHWGI010000394">
    <property type="protein sequence ID" value="KAK3914872.1"/>
    <property type="molecule type" value="Genomic_DNA"/>
</dbReference>
<evidence type="ECO:0000256" key="1">
    <source>
        <dbReference type="SAM" id="Coils"/>
    </source>
</evidence>
<accession>A0AAE1LE70</accession>
<evidence type="ECO:0000259" key="3">
    <source>
        <dbReference type="PROSITE" id="PS50217"/>
    </source>
</evidence>
<sequence length="333" mass="36878">MSRSASCASGRLGKRTRNASETASLSSWGSEVNVLSDVEEDNFEVPKKRRSVDGSSNLDMDLSGRAFTSSDEESQQQMNSSSAPRGKRPKCFSRNAVLARQNRLKKKKYIEDLENELLALRRENSKLKMSLDGYSKDVQLVRKENKYLRNVLANNKEISHLLRSINVNCGLPSLTPMNKCVSTKKLASRIDSNPKVHVESAVPPFNLDLEPIVPSTDSLHSDFCGARTVKRDFPIAVDDVPLSLSAPEDEENDDLDILFGSKEISTELDFNLNEPPCDDDLGFGPNAFGDWLDGEEPLANIGVCLHVAKKKVSLEFCSSCNENAFSSWNTITV</sequence>
<dbReference type="Proteomes" id="UP001219518">
    <property type="component" value="Unassembled WGS sequence"/>
</dbReference>
<dbReference type="InterPro" id="IPR004827">
    <property type="entry name" value="bZIP"/>
</dbReference>
<dbReference type="GO" id="GO:0003700">
    <property type="term" value="F:DNA-binding transcription factor activity"/>
    <property type="evidence" value="ECO:0007669"/>
    <property type="project" value="InterPro"/>
</dbReference>